<dbReference type="AlphaFoldDB" id="A0A7U7J346"/>
<dbReference type="Proteomes" id="UP000019184">
    <property type="component" value="Unassembled WGS sequence"/>
</dbReference>
<protein>
    <submittedName>
        <fullName evidence="1">Uncharacterized protein</fullName>
    </submittedName>
</protein>
<name>A0A7U7J346_9GAMM</name>
<evidence type="ECO:0000313" key="2">
    <source>
        <dbReference type="Proteomes" id="UP000019184"/>
    </source>
</evidence>
<dbReference type="EMBL" id="CBTK010000043">
    <property type="protein sequence ID" value="CDH43843.1"/>
    <property type="molecule type" value="Genomic_DNA"/>
</dbReference>
<gene>
    <name evidence="1" type="ORF">BN874_1370008</name>
</gene>
<proteinExistence type="predicted"/>
<evidence type="ECO:0000313" key="1">
    <source>
        <dbReference type="EMBL" id="CDH43843.1"/>
    </source>
</evidence>
<comment type="caution">
    <text evidence="1">The sequence shown here is derived from an EMBL/GenBank/DDBJ whole genome shotgun (WGS) entry which is preliminary data.</text>
</comment>
<accession>A0A7U7J346</accession>
<keyword evidence="2" id="KW-1185">Reference proteome</keyword>
<reference evidence="1 2" key="1">
    <citation type="journal article" date="2014" name="ISME J.">
        <title>Candidatus Competibacter-lineage genomes retrieved from metagenomes reveal functional metabolic diversity.</title>
        <authorList>
            <person name="McIlroy S.J."/>
            <person name="Albertsen M."/>
            <person name="Andresen E.K."/>
            <person name="Saunders A.M."/>
            <person name="Kristiansen R."/>
            <person name="Stokholm-Bjerregaard M."/>
            <person name="Nielsen K.L."/>
            <person name="Nielsen P.H."/>
        </authorList>
    </citation>
    <scope>NUCLEOTIDE SEQUENCE [LARGE SCALE GENOMIC DNA]</scope>
    <source>
        <strain evidence="1 2">Run_B_J11</strain>
    </source>
</reference>
<sequence>MPQEPLEAMQPLQPRQQVAVGIVTNSRAVPARQARAGNARDWVSVRDLHYGDGE</sequence>
<organism evidence="1 2">
    <name type="scientific">Candidatus Contendobacter odensis Run_B_J11</name>
    <dbReference type="NCBI Taxonomy" id="1400861"/>
    <lineage>
        <taxon>Bacteria</taxon>
        <taxon>Pseudomonadati</taxon>
        <taxon>Pseudomonadota</taxon>
        <taxon>Gammaproteobacteria</taxon>
        <taxon>Candidatus Competibacteraceae</taxon>
        <taxon>Candidatus Contendibacter</taxon>
    </lineage>
</organism>